<protein>
    <recommendedName>
        <fullName evidence="3">WD40-like Beta Propeller Repeat</fullName>
    </recommendedName>
</protein>
<accession>A0ABU1W1U6</accession>
<sequence length="298" mass="33303">MMDRICMFVILLFSILTMSSKSYSQDEFPVLKGPYLGQTPPGLTAKPFAAGIVNTEEWGDAGGFSPDMNEFFVTRWKHSRDAREPESVIFRKAGDQWQKIAVPAEERRPFYAPDGKTLHYGANYKQRTADGWSELKSLGPAFEAIQIMSLAASAKGTLVLDERGSSAGDGILRYSRLVSGKWQDPKPLPKEINTGIWNAHPYIAPDESYLMWDGERESGYGDADLYISFRQKDDSWGEAINLGDKVNTAAEERGAQVTPDGKYLLFNRMVPNANGKAGTQSDLYWIDAQIIEDLRPKE</sequence>
<organism evidence="1 2">
    <name type="scientific">Rheinheimera soli</name>
    <dbReference type="NCBI Taxonomy" id="443616"/>
    <lineage>
        <taxon>Bacteria</taxon>
        <taxon>Pseudomonadati</taxon>
        <taxon>Pseudomonadota</taxon>
        <taxon>Gammaproteobacteria</taxon>
        <taxon>Chromatiales</taxon>
        <taxon>Chromatiaceae</taxon>
        <taxon>Rheinheimera</taxon>
    </lineage>
</organism>
<dbReference type="Proteomes" id="UP001257909">
    <property type="component" value="Unassembled WGS sequence"/>
</dbReference>
<comment type="caution">
    <text evidence="1">The sequence shown here is derived from an EMBL/GenBank/DDBJ whole genome shotgun (WGS) entry which is preliminary data.</text>
</comment>
<keyword evidence="2" id="KW-1185">Reference proteome</keyword>
<gene>
    <name evidence="1" type="ORF">J2W69_002849</name>
</gene>
<proteinExistence type="predicted"/>
<dbReference type="EMBL" id="JAVDWR010000010">
    <property type="protein sequence ID" value="MDR7121892.1"/>
    <property type="molecule type" value="Genomic_DNA"/>
</dbReference>
<evidence type="ECO:0000313" key="2">
    <source>
        <dbReference type="Proteomes" id="UP001257909"/>
    </source>
</evidence>
<name>A0ABU1W1U6_9GAMM</name>
<reference evidence="1 2" key="1">
    <citation type="submission" date="2023-07" db="EMBL/GenBank/DDBJ databases">
        <title>Sorghum-associated microbial communities from plants grown in Nebraska, USA.</title>
        <authorList>
            <person name="Schachtman D."/>
        </authorList>
    </citation>
    <scope>NUCLEOTIDE SEQUENCE [LARGE SCALE GENOMIC DNA]</scope>
    <source>
        <strain evidence="1 2">4138</strain>
    </source>
</reference>
<dbReference type="SUPFAM" id="SSF82171">
    <property type="entry name" value="DPP6 N-terminal domain-like"/>
    <property type="match status" value="1"/>
</dbReference>
<evidence type="ECO:0000313" key="1">
    <source>
        <dbReference type="EMBL" id="MDR7121892.1"/>
    </source>
</evidence>
<dbReference type="InterPro" id="IPR011659">
    <property type="entry name" value="WD40"/>
</dbReference>
<evidence type="ECO:0008006" key="3">
    <source>
        <dbReference type="Google" id="ProtNLM"/>
    </source>
</evidence>
<dbReference type="Pfam" id="PF07676">
    <property type="entry name" value="PD40"/>
    <property type="match status" value="1"/>
</dbReference>